<evidence type="ECO:0000259" key="1">
    <source>
        <dbReference type="Pfam" id="PF09994"/>
    </source>
</evidence>
<evidence type="ECO:0000313" key="2">
    <source>
        <dbReference type="EMBL" id="RWA08715.1"/>
    </source>
</evidence>
<dbReference type="PANTHER" id="PTHR33840:SF1">
    <property type="entry name" value="TLE1 PHOSPHOLIPASE DOMAIN-CONTAINING PROTEIN"/>
    <property type="match status" value="1"/>
</dbReference>
<feature type="domain" description="T6SS Phospholipase effector Tle1-like catalytic" evidence="1">
    <location>
        <begin position="14"/>
        <end position="276"/>
    </location>
</feature>
<dbReference type="PANTHER" id="PTHR33840">
    <property type="match status" value="1"/>
</dbReference>
<proteinExistence type="predicted"/>
<dbReference type="EMBL" id="RYZI01000187">
    <property type="protein sequence ID" value="RWA08715.1"/>
    <property type="molecule type" value="Genomic_DNA"/>
</dbReference>
<dbReference type="Pfam" id="PF09994">
    <property type="entry name" value="T6SS_Tle1-like_cat"/>
    <property type="match status" value="1"/>
</dbReference>
<accession>A0A439D2P4</accession>
<organism evidence="2 3">
    <name type="scientific">Xylaria grammica</name>
    <dbReference type="NCBI Taxonomy" id="363999"/>
    <lineage>
        <taxon>Eukaryota</taxon>
        <taxon>Fungi</taxon>
        <taxon>Dikarya</taxon>
        <taxon>Ascomycota</taxon>
        <taxon>Pezizomycotina</taxon>
        <taxon>Sordariomycetes</taxon>
        <taxon>Xylariomycetidae</taxon>
        <taxon>Xylariales</taxon>
        <taxon>Xylariaceae</taxon>
        <taxon>Xylaria</taxon>
    </lineage>
</organism>
<name>A0A439D2P4_9PEZI</name>
<dbReference type="InterPro" id="IPR018712">
    <property type="entry name" value="Tle1-like_cat"/>
</dbReference>
<dbReference type="Proteomes" id="UP000286045">
    <property type="component" value="Unassembled WGS sequence"/>
</dbReference>
<protein>
    <recommendedName>
        <fullName evidence="1">T6SS Phospholipase effector Tle1-like catalytic domain-containing protein</fullName>
    </recommendedName>
</protein>
<dbReference type="STRING" id="363999.A0A439D2P4"/>
<dbReference type="AlphaFoldDB" id="A0A439D2P4"/>
<reference evidence="2 3" key="1">
    <citation type="submission" date="2018-12" db="EMBL/GenBank/DDBJ databases">
        <title>Draft genome sequence of Xylaria grammica IHI A82.</title>
        <authorList>
            <person name="Buettner E."/>
            <person name="Kellner H."/>
        </authorList>
    </citation>
    <scope>NUCLEOTIDE SEQUENCE [LARGE SCALE GENOMIC DNA]</scope>
    <source>
        <strain evidence="2 3">IHI A82</strain>
    </source>
</reference>
<keyword evidence="3" id="KW-1185">Reference proteome</keyword>
<gene>
    <name evidence="2" type="ORF">EKO27_g6393</name>
</gene>
<evidence type="ECO:0000313" key="3">
    <source>
        <dbReference type="Proteomes" id="UP000286045"/>
    </source>
</evidence>
<comment type="caution">
    <text evidence="2">The sequence shown here is derived from an EMBL/GenBank/DDBJ whole genome shotgun (WGS) entry which is preliminary data.</text>
</comment>
<sequence>MPVTNATKAVSTRKRLFVFCDGTWQDGLNSKRPPTNVVTLTRCLEGIADDDYLQVVYYDNGVGNATNCYAHFVEGATGMSSKIRNAYSFLSHNYNFNNEGDEIFLIGYSRGAFAVQCLASFISHTGLLQKQYLYYLRGLFKLWANREFTATCHPGQRPLQKRLEEHLKDFEAEKLLSKVKIKACVVWDTVSNLGLPRPWAKPLAFVGSVIPQCVENAFQALALDETRAQFKPCVWKAKEAGNTYAKQCWFLGSHADVGGNGDAALGAIALIWVIAQLQEISGVTFNQDEISKHLKHRLLEWDVDVSPILGQFKQTTILSGRSSLALWWLSGFKRRRPDMGQKHNQPNLESLALVHFTVRLSMAQNRHVCRVLMKWENKLGNDGRVYWKRHAETLAEDTLRRNDANPCHEHAILKDWCDNHDTLQTDRSRFAARVHGLVYEPVMDLESRLGRFAKFLGKHMLFDEDNLLAPESMYRPIGSETK</sequence>